<accession>A0A166D4H2</accession>
<gene>
    <name evidence="1" type="ORF">SISSUDRAFT_780743</name>
</gene>
<dbReference type="AlphaFoldDB" id="A0A166D4H2"/>
<dbReference type="EMBL" id="KV428069">
    <property type="protein sequence ID" value="KZT38126.1"/>
    <property type="molecule type" value="Genomic_DNA"/>
</dbReference>
<evidence type="ECO:0000313" key="2">
    <source>
        <dbReference type="Proteomes" id="UP000076798"/>
    </source>
</evidence>
<reference evidence="1 2" key="1">
    <citation type="journal article" date="2016" name="Mol. Biol. Evol.">
        <title>Comparative Genomics of Early-Diverging Mushroom-Forming Fungi Provides Insights into the Origins of Lignocellulose Decay Capabilities.</title>
        <authorList>
            <person name="Nagy L.G."/>
            <person name="Riley R."/>
            <person name="Tritt A."/>
            <person name="Adam C."/>
            <person name="Daum C."/>
            <person name="Floudas D."/>
            <person name="Sun H."/>
            <person name="Yadav J.S."/>
            <person name="Pangilinan J."/>
            <person name="Larsson K.H."/>
            <person name="Matsuura K."/>
            <person name="Barry K."/>
            <person name="Labutti K."/>
            <person name="Kuo R."/>
            <person name="Ohm R.A."/>
            <person name="Bhattacharya S.S."/>
            <person name="Shirouzu T."/>
            <person name="Yoshinaga Y."/>
            <person name="Martin F.M."/>
            <person name="Grigoriev I.V."/>
            <person name="Hibbett D.S."/>
        </authorList>
    </citation>
    <scope>NUCLEOTIDE SEQUENCE [LARGE SCALE GENOMIC DNA]</scope>
    <source>
        <strain evidence="1 2">HHB10207 ss-3</strain>
    </source>
</reference>
<evidence type="ECO:0000313" key="1">
    <source>
        <dbReference type="EMBL" id="KZT38126.1"/>
    </source>
</evidence>
<keyword evidence="2" id="KW-1185">Reference proteome</keyword>
<sequence>MDSNTSVHVELPVTVDAKPDLLPVDHLNITGSSKNIRLPWELFTDLLERFATPVGGTQHLDPALLVFAQTCRVLQSEAERIIYRKVTIQTRTSKAANINDVLQKRAAKYVECLSIVDSGPGVNARGSNAANAFSPFFAYKLPFARMTRIRTLDIFFIDDIPGHERETSRIFKKLNTDLPVDTLDEFRTFTSSPPRDLQFLRRQSLLRHLYAARLPDELVNDPSFLPRLDNLELPKGPEQAIKFLETRPLRGLYLSLHSSRIKSPLRGSLLRSLELNLNFTSHADRLSFLILRTEDCPNLRYLSLFLASKESSIFLSDDPDDDEDDDENIEWFSPLIKVLESWSKLEALFLEFSTYSRSGPLALMFKESCRAPRLKSAVLSIQSMSLTDQDEVIELRRDGGAGWKVIKILEPSDWKDEWKSIVSDE</sequence>
<organism evidence="1 2">
    <name type="scientific">Sistotremastrum suecicum HHB10207 ss-3</name>
    <dbReference type="NCBI Taxonomy" id="1314776"/>
    <lineage>
        <taxon>Eukaryota</taxon>
        <taxon>Fungi</taxon>
        <taxon>Dikarya</taxon>
        <taxon>Basidiomycota</taxon>
        <taxon>Agaricomycotina</taxon>
        <taxon>Agaricomycetes</taxon>
        <taxon>Sistotremastrales</taxon>
        <taxon>Sistotremastraceae</taxon>
        <taxon>Sistotremastrum</taxon>
    </lineage>
</organism>
<dbReference type="Proteomes" id="UP000076798">
    <property type="component" value="Unassembled WGS sequence"/>
</dbReference>
<evidence type="ECO:0008006" key="3">
    <source>
        <dbReference type="Google" id="ProtNLM"/>
    </source>
</evidence>
<protein>
    <recommendedName>
        <fullName evidence="3">F-box domain-containing protein</fullName>
    </recommendedName>
</protein>
<proteinExistence type="predicted"/>
<name>A0A166D4H2_9AGAM</name>